<dbReference type="ExpressionAtlas" id="M1BJ18">
    <property type="expression patterns" value="baseline"/>
</dbReference>
<name>M1BJ18_SOLTU</name>
<keyword evidence="2" id="KW-1185">Reference proteome</keyword>
<dbReference type="Proteomes" id="UP000011115">
    <property type="component" value="Unassembled WGS sequence"/>
</dbReference>
<reference evidence="2" key="1">
    <citation type="journal article" date="2011" name="Nature">
        <title>Genome sequence and analysis of the tuber crop potato.</title>
        <authorList>
            <consortium name="The Potato Genome Sequencing Consortium"/>
        </authorList>
    </citation>
    <scope>NUCLEOTIDE SEQUENCE [LARGE SCALE GENOMIC DNA]</scope>
    <source>
        <strain evidence="2">cv. DM1-3 516 R44</strain>
    </source>
</reference>
<dbReference type="AlphaFoldDB" id="M1BJ18"/>
<accession>M1BJ18</accession>
<evidence type="ECO:0000313" key="1">
    <source>
        <dbReference type="EnsemblPlants" id="PGSC0003DMT400046403"/>
    </source>
</evidence>
<dbReference type="Gramene" id="PGSC0003DMT400046403">
    <property type="protein sequence ID" value="PGSC0003DMT400046403"/>
    <property type="gene ID" value="PGSC0003DMG400018009"/>
</dbReference>
<protein>
    <submittedName>
        <fullName evidence="1">Pentatricopeptide repeat-containing protein</fullName>
    </submittedName>
</protein>
<dbReference type="HOGENOM" id="CLU_3054181_0_0_1"/>
<reference evidence="1" key="2">
    <citation type="submission" date="2015-06" db="UniProtKB">
        <authorList>
            <consortium name="EnsemblPlants"/>
        </authorList>
    </citation>
    <scope>IDENTIFICATION</scope>
    <source>
        <strain evidence="1">DM1-3 516 R44</strain>
    </source>
</reference>
<gene>
    <name evidence="1" type="primary">LOC102579314</name>
</gene>
<dbReference type="OrthoDB" id="631241at2759"/>
<proteinExistence type="predicted"/>
<sequence>MNQFPTRWFYQKIRGEFPKVEWQELLCNNLGIPNWSWKMIWKTRSPMKAAFLVG</sequence>
<dbReference type="EnsemblPlants" id="PGSC0003DMT400046403">
    <property type="protein sequence ID" value="PGSC0003DMT400046403"/>
    <property type="gene ID" value="PGSC0003DMG400018009"/>
</dbReference>
<evidence type="ECO:0000313" key="2">
    <source>
        <dbReference type="Proteomes" id="UP000011115"/>
    </source>
</evidence>
<organism evidence="1 2">
    <name type="scientific">Solanum tuberosum</name>
    <name type="common">Potato</name>
    <dbReference type="NCBI Taxonomy" id="4113"/>
    <lineage>
        <taxon>Eukaryota</taxon>
        <taxon>Viridiplantae</taxon>
        <taxon>Streptophyta</taxon>
        <taxon>Embryophyta</taxon>
        <taxon>Tracheophyta</taxon>
        <taxon>Spermatophyta</taxon>
        <taxon>Magnoliopsida</taxon>
        <taxon>eudicotyledons</taxon>
        <taxon>Gunneridae</taxon>
        <taxon>Pentapetalae</taxon>
        <taxon>asterids</taxon>
        <taxon>lamiids</taxon>
        <taxon>Solanales</taxon>
        <taxon>Solanaceae</taxon>
        <taxon>Solanoideae</taxon>
        <taxon>Solaneae</taxon>
        <taxon>Solanum</taxon>
    </lineage>
</organism>